<dbReference type="Pfam" id="PF07715">
    <property type="entry name" value="Plug"/>
    <property type="match status" value="1"/>
</dbReference>
<feature type="non-terminal residue" evidence="3">
    <location>
        <position position="262"/>
    </location>
</feature>
<feature type="domain" description="TonB-dependent receptor plug" evidence="2">
    <location>
        <begin position="60"/>
        <end position="168"/>
    </location>
</feature>
<dbReference type="Gene3D" id="2.170.130.10">
    <property type="entry name" value="TonB-dependent receptor, plug domain"/>
    <property type="match status" value="1"/>
</dbReference>
<dbReference type="GO" id="GO:0044718">
    <property type="term" value="P:siderophore transmembrane transport"/>
    <property type="evidence" value="ECO:0007669"/>
    <property type="project" value="TreeGrafter"/>
</dbReference>
<dbReference type="InterPro" id="IPR039426">
    <property type="entry name" value="TonB-dep_rcpt-like"/>
</dbReference>
<accession>A0A382NIV9</accession>
<sequence length="262" mass="28544">MKRALSITGIVLLVCGMTASHAAADESIGDNAGWGDAAELDLMALMNLEVVSASNTAEKLSQAPASVLVVTGNEMVERGYSSLIDIFADLPGVDLAITYGDLYYKAYWRGYRKDASPFLFMIDGRIMNHLWFNRTDMLAAVSLSNIERVEVVYGPASAVYGPNAMMGVFHIITKKDYGKDGNDYGASVSFSGGTFMQKAGTSFDERRADVSMGYNKDDFSLQLSSSMHNLGMDEDSLDQYMYTDPTMANDRNLWGTALDVAS</sequence>
<reference evidence="3" key="1">
    <citation type="submission" date="2018-05" db="EMBL/GenBank/DDBJ databases">
        <authorList>
            <person name="Lanie J.A."/>
            <person name="Ng W.-L."/>
            <person name="Kazmierczak K.M."/>
            <person name="Andrzejewski T.M."/>
            <person name="Davidsen T.M."/>
            <person name="Wayne K.J."/>
            <person name="Tettelin H."/>
            <person name="Glass J.I."/>
            <person name="Rusch D."/>
            <person name="Podicherti R."/>
            <person name="Tsui H.-C.T."/>
            <person name="Winkler M.E."/>
        </authorList>
    </citation>
    <scope>NUCLEOTIDE SEQUENCE</scope>
</reference>
<name>A0A382NIV9_9ZZZZ</name>
<protein>
    <recommendedName>
        <fullName evidence="2">TonB-dependent receptor plug domain-containing protein</fullName>
    </recommendedName>
</protein>
<organism evidence="3">
    <name type="scientific">marine metagenome</name>
    <dbReference type="NCBI Taxonomy" id="408172"/>
    <lineage>
        <taxon>unclassified sequences</taxon>
        <taxon>metagenomes</taxon>
        <taxon>ecological metagenomes</taxon>
    </lineage>
</organism>
<dbReference type="SUPFAM" id="SSF56935">
    <property type="entry name" value="Porins"/>
    <property type="match status" value="1"/>
</dbReference>
<evidence type="ECO:0000259" key="2">
    <source>
        <dbReference type="Pfam" id="PF07715"/>
    </source>
</evidence>
<dbReference type="InterPro" id="IPR012910">
    <property type="entry name" value="Plug_dom"/>
</dbReference>
<keyword evidence="1" id="KW-0732">Signal</keyword>
<dbReference type="PANTHER" id="PTHR30069:SF29">
    <property type="entry name" value="HEMOGLOBIN AND HEMOGLOBIN-HAPTOGLOBIN-BINDING PROTEIN 1-RELATED"/>
    <property type="match status" value="1"/>
</dbReference>
<dbReference type="AlphaFoldDB" id="A0A382NIV9"/>
<proteinExistence type="predicted"/>
<evidence type="ECO:0000256" key="1">
    <source>
        <dbReference type="ARBA" id="ARBA00022729"/>
    </source>
</evidence>
<dbReference type="InterPro" id="IPR037066">
    <property type="entry name" value="Plug_dom_sf"/>
</dbReference>
<dbReference type="EMBL" id="UINC01100743">
    <property type="protein sequence ID" value="SVC61036.1"/>
    <property type="molecule type" value="Genomic_DNA"/>
</dbReference>
<dbReference type="GO" id="GO:0015344">
    <property type="term" value="F:siderophore uptake transmembrane transporter activity"/>
    <property type="evidence" value="ECO:0007669"/>
    <property type="project" value="TreeGrafter"/>
</dbReference>
<dbReference type="GO" id="GO:0009279">
    <property type="term" value="C:cell outer membrane"/>
    <property type="evidence" value="ECO:0007669"/>
    <property type="project" value="TreeGrafter"/>
</dbReference>
<dbReference type="PANTHER" id="PTHR30069">
    <property type="entry name" value="TONB-DEPENDENT OUTER MEMBRANE RECEPTOR"/>
    <property type="match status" value="1"/>
</dbReference>
<dbReference type="PROSITE" id="PS52016">
    <property type="entry name" value="TONB_DEPENDENT_REC_3"/>
    <property type="match status" value="1"/>
</dbReference>
<gene>
    <name evidence="3" type="ORF">METZ01_LOCUS313890</name>
</gene>
<evidence type="ECO:0000313" key="3">
    <source>
        <dbReference type="EMBL" id="SVC61036.1"/>
    </source>
</evidence>